<dbReference type="EC" id="4.3.2.9" evidence="1"/>
<dbReference type="GO" id="GO:0003839">
    <property type="term" value="F:gamma-glutamylcyclotransferase activity"/>
    <property type="evidence" value="ECO:0007669"/>
    <property type="project" value="UniProtKB-EC"/>
</dbReference>
<dbReference type="CDD" id="cd06661">
    <property type="entry name" value="GGCT_like"/>
    <property type="match status" value="1"/>
</dbReference>
<evidence type="ECO:0000313" key="3">
    <source>
        <dbReference type="EMBL" id="CAG9135657.1"/>
    </source>
</evidence>
<dbReference type="Proteomes" id="UP000653454">
    <property type="component" value="Unassembled WGS sequence"/>
</dbReference>
<comment type="caution">
    <text evidence="3">The sequence shown here is derived from an EMBL/GenBank/DDBJ whole genome shotgun (WGS) entry which is preliminary data.</text>
</comment>
<evidence type="ECO:0000256" key="1">
    <source>
        <dbReference type="ARBA" id="ARBA00012346"/>
    </source>
</evidence>
<dbReference type="PANTHER" id="PTHR12935:SF0">
    <property type="entry name" value="GAMMA-GLUTAMYLCYCLOTRANSFERASE"/>
    <property type="match status" value="1"/>
</dbReference>
<dbReference type="SUPFAM" id="SSF110857">
    <property type="entry name" value="Gamma-glutamyl cyclotransferase-like"/>
    <property type="match status" value="1"/>
</dbReference>
<evidence type="ECO:0000313" key="4">
    <source>
        <dbReference type="Proteomes" id="UP000653454"/>
    </source>
</evidence>
<keyword evidence="4" id="KW-1185">Reference proteome</keyword>
<accession>A0A8S4G7R4</accession>
<sequence>MAIKMSFKILHESSFLYFAYGYNMCEEIIHMNNPTAEFVTIGRLDNYRLDFRRYSAYWGGPSMTMVATANAHLWGVIWKLNKDDLISLDSTFGVDTKRYYPLYVDVLTPHMGKIWCRSYCQKVNPLPRGDNDPIPLEQWPSKTLKRIMVLGAKKCRLPEFYVEFLKSLKDNGEEGCYEMLQLLRRYGDPLAPGCACDWPGRYPRKPLKLDKKQFAPSNKSAVDVNKNNF</sequence>
<name>A0A8S4G7R4_PLUXY</name>
<dbReference type="PANTHER" id="PTHR12935">
    <property type="entry name" value="GAMMA-GLUTAMYLCYCLOTRANSFERASE"/>
    <property type="match status" value="1"/>
</dbReference>
<evidence type="ECO:0000256" key="2">
    <source>
        <dbReference type="ARBA" id="ARBA00023239"/>
    </source>
</evidence>
<organism evidence="3 4">
    <name type="scientific">Plutella xylostella</name>
    <name type="common">Diamondback moth</name>
    <name type="synonym">Plutella maculipennis</name>
    <dbReference type="NCBI Taxonomy" id="51655"/>
    <lineage>
        <taxon>Eukaryota</taxon>
        <taxon>Metazoa</taxon>
        <taxon>Ecdysozoa</taxon>
        <taxon>Arthropoda</taxon>
        <taxon>Hexapoda</taxon>
        <taxon>Insecta</taxon>
        <taxon>Pterygota</taxon>
        <taxon>Neoptera</taxon>
        <taxon>Endopterygota</taxon>
        <taxon>Lepidoptera</taxon>
        <taxon>Glossata</taxon>
        <taxon>Ditrysia</taxon>
        <taxon>Yponomeutoidea</taxon>
        <taxon>Plutellidae</taxon>
        <taxon>Plutella</taxon>
    </lineage>
</organism>
<dbReference type="InterPro" id="IPR013024">
    <property type="entry name" value="GGCT-like"/>
</dbReference>
<dbReference type="InterPro" id="IPR017939">
    <property type="entry name" value="G-Glutamylcylcotransferase"/>
</dbReference>
<dbReference type="AlphaFoldDB" id="A0A8S4G7R4"/>
<reference evidence="3" key="1">
    <citation type="submission" date="2020-11" db="EMBL/GenBank/DDBJ databases">
        <authorList>
            <person name="Whiteford S."/>
        </authorList>
    </citation>
    <scope>NUCLEOTIDE SEQUENCE</scope>
</reference>
<dbReference type="Gene3D" id="3.10.490.10">
    <property type="entry name" value="Gamma-glutamyl cyclotransferase-like"/>
    <property type="match status" value="1"/>
</dbReference>
<gene>
    <name evidence="3" type="ORF">PLXY2_LOCUS13914</name>
</gene>
<dbReference type="InterPro" id="IPR036568">
    <property type="entry name" value="GGCT-like_sf"/>
</dbReference>
<dbReference type="EMBL" id="CAJHNJ030000109">
    <property type="protein sequence ID" value="CAG9135657.1"/>
    <property type="molecule type" value="Genomic_DNA"/>
</dbReference>
<dbReference type="Pfam" id="PF13772">
    <property type="entry name" value="AIG2_2"/>
    <property type="match status" value="1"/>
</dbReference>
<keyword evidence="2" id="KW-0456">Lyase</keyword>
<proteinExistence type="predicted"/>
<protein>
    <recommendedName>
        <fullName evidence="1">gamma-glutamylcyclotransferase</fullName>
        <ecNumber evidence="1">4.3.2.9</ecNumber>
    </recommendedName>
</protein>